<keyword evidence="3" id="KW-1185">Reference proteome</keyword>
<evidence type="ECO:0000313" key="3">
    <source>
        <dbReference type="Proteomes" id="UP000243459"/>
    </source>
</evidence>
<reference evidence="3" key="1">
    <citation type="journal article" date="2017" name="Nat. Commun.">
        <title>The asparagus genome sheds light on the origin and evolution of a young Y chromosome.</title>
        <authorList>
            <person name="Harkess A."/>
            <person name="Zhou J."/>
            <person name="Xu C."/>
            <person name="Bowers J.E."/>
            <person name="Van der Hulst R."/>
            <person name="Ayyampalayam S."/>
            <person name="Mercati F."/>
            <person name="Riccardi P."/>
            <person name="McKain M.R."/>
            <person name="Kakrana A."/>
            <person name="Tang H."/>
            <person name="Ray J."/>
            <person name="Groenendijk J."/>
            <person name="Arikit S."/>
            <person name="Mathioni S.M."/>
            <person name="Nakano M."/>
            <person name="Shan H."/>
            <person name="Telgmann-Rauber A."/>
            <person name="Kanno A."/>
            <person name="Yue Z."/>
            <person name="Chen H."/>
            <person name="Li W."/>
            <person name="Chen Y."/>
            <person name="Xu X."/>
            <person name="Zhang Y."/>
            <person name="Luo S."/>
            <person name="Chen H."/>
            <person name="Gao J."/>
            <person name="Mao Z."/>
            <person name="Pires J.C."/>
            <person name="Luo M."/>
            <person name="Kudrna D."/>
            <person name="Wing R.A."/>
            <person name="Meyers B.C."/>
            <person name="Yi K."/>
            <person name="Kong H."/>
            <person name="Lavrijsen P."/>
            <person name="Sunseri F."/>
            <person name="Falavigna A."/>
            <person name="Ye Y."/>
            <person name="Leebens-Mack J.H."/>
            <person name="Chen G."/>
        </authorList>
    </citation>
    <scope>NUCLEOTIDE SEQUENCE [LARGE SCALE GENOMIC DNA]</scope>
    <source>
        <strain evidence="3">cv. DH0086</strain>
    </source>
</reference>
<protein>
    <submittedName>
        <fullName evidence="2">Uncharacterized protein</fullName>
    </submittedName>
</protein>
<evidence type="ECO:0000256" key="1">
    <source>
        <dbReference type="SAM" id="MobiDB-lite"/>
    </source>
</evidence>
<sequence length="190" mass="20753">MISKKTRFLGHHTTKCYVLKDKLQALYDAGVLKKEKVQKQVTTNMITLSFGTNLPEVQAPAGVIPIPKAVLKITNDDPHNQREKGLVPQTLPDGQVMWVHPDLLHDEQWTAPPSKEAKKKPCNVVSTILGRDDAAMTALTDSEEDTNIFATRAGKEFAKEYPARAENLAGPPAKPVATTHPNPGGPSTSR</sequence>
<dbReference type="EMBL" id="CM007390">
    <property type="protein sequence ID" value="ONK57058.1"/>
    <property type="molecule type" value="Genomic_DNA"/>
</dbReference>
<dbReference type="AlphaFoldDB" id="A0A5P1E3F8"/>
<organism evidence="2 3">
    <name type="scientific">Asparagus officinalis</name>
    <name type="common">Garden asparagus</name>
    <dbReference type="NCBI Taxonomy" id="4686"/>
    <lineage>
        <taxon>Eukaryota</taxon>
        <taxon>Viridiplantae</taxon>
        <taxon>Streptophyta</taxon>
        <taxon>Embryophyta</taxon>
        <taxon>Tracheophyta</taxon>
        <taxon>Spermatophyta</taxon>
        <taxon>Magnoliopsida</taxon>
        <taxon>Liliopsida</taxon>
        <taxon>Asparagales</taxon>
        <taxon>Asparagaceae</taxon>
        <taxon>Asparagoideae</taxon>
        <taxon>Asparagus</taxon>
    </lineage>
</organism>
<dbReference type="Proteomes" id="UP000243459">
    <property type="component" value="Chromosome 10"/>
</dbReference>
<evidence type="ECO:0000313" key="2">
    <source>
        <dbReference type="EMBL" id="ONK57058.1"/>
    </source>
</evidence>
<gene>
    <name evidence="2" type="ORF">A4U43_C10F16180</name>
</gene>
<accession>A0A5P1E3F8</accession>
<name>A0A5P1E3F8_ASPOF</name>
<feature type="region of interest" description="Disordered" evidence="1">
    <location>
        <begin position="162"/>
        <end position="190"/>
    </location>
</feature>
<feature type="compositionally biased region" description="Polar residues" evidence="1">
    <location>
        <begin position="179"/>
        <end position="190"/>
    </location>
</feature>
<dbReference type="Gramene" id="ONK57058">
    <property type="protein sequence ID" value="ONK57058"/>
    <property type="gene ID" value="A4U43_C10F16180"/>
</dbReference>
<proteinExistence type="predicted"/>